<accession>A0A420VRD2</accession>
<organism evidence="1 2">
    <name type="scientific">Sphingobacterium puteale</name>
    <dbReference type="NCBI Taxonomy" id="2420510"/>
    <lineage>
        <taxon>Bacteria</taxon>
        <taxon>Pseudomonadati</taxon>
        <taxon>Bacteroidota</taxon>
        <taxon>Sphingobacteriia</taxon>
        <taxon>Sphingobacteriales</taxon>
        <taxon>Sphingobacteriaceae</taxon>
        <taxon>Sphingobacterium</taxon>
    </lineage>
</organism>
<sequence length="20" mass="2546">MWKLRWGFPSIDSDYDLRFI</sequence>
<comment type="caution">
    <text evidence="1">The sequence shown here is derived from an EMBL/GenBank/DDBJ whole genome shotgun (WGS) entry which is preliminary data.</text>
</comment>
<dbReference type="AlphaFoldDB" id="A0A420VRD2"/>
<reference evidence="1 2" key="1">
    <citation type="submission" date="2018-10" db="EMBL/GenBank/DDBJ databases">
        <title>Sphingobacterium sp. M05W1-28.</title>
        <authorList>
            <person name="Cai H."/>
        </authorList>
    </citation>
    <scope>NUCLEOTIDE SEQUENCE [LARGE SCALE GENOMIC DNA]</scope>
    <source>
        <strain evidence="1 2">M05W1-28</strain>
    </source>
</reference>
<protein>
    <submittedName>
        <fullName evidence="1">Uncharacterized protein</fullName>
    </submittedName>
</protein>
<gene>
    <name evidence="1" type="ORF">D7322_25715</name>
</gene>
<name>A0A420VRD2_9SPHI</name>
<dbReference type="EMBL" id="RBWS01000026">
    <property type="protein sequence ID" value="RKO68817.1"/>
    <property type="molecule type" value="Genomic_DNA"/>
</dbReference>
<evidence type="ECO:0000313" key="2">
    <source>
        <dbReference type="Proteomes" id="UP000282423"/>
    </source>
</evidence>
<evidence type="ECO:0000313" key="1">
    <source>
        <dbReference type="EMBL" id="RKO68817.1"/>
    </source>
</evidence>
<proteinExistence type="predicted"/>
<dbReference type="Proteomes" id="UP000282423">
    <property type="component" value="Unassembled WGS sequence"/>
</dbReference>
<keyword evidence="2" id="KW-1185">Reference proteome</keyword>